<dbReference type="SUPFAM" id="SSF46785">
    <property type="entry name" value="Winged helix' DNA-binding domain"/>
    <property type="match status" value="1"/>
</dbReference>
<dbReference type="Proteomes" id="UP000317039">
    <property type="component" value="Chromosome"/>
</dbReference>
<evidence type="ECO:0000259" key="1">
    <source>
        <dbReference type="Pfam" id="PF03551"/>
    </source>
</evidence>
<dbReference type="InterPro" id="IPR005149">
    <property type="entry name" value="Tscrpt_reg_PadR_N"/>
</dbReference>
<evidence type="ECO:0000313" key="3">
    <source>
        <dbReference type="Proteomes" id="UP000317039"/>
    </source>
</evidence>
<dbReference type="InterPro" id="IPR052509">
    <property type="entry name" value="Metal_resp_DNA-bind_regulator"/>
</dbReference>
<dbReference type="PANTHER" id="PTHR33169">
    <property type="entry name" value="PADR-FAMILY TRANSCRIPTIONAL REGULATOR"/>
    <property type="match status" value="1"/>
</dbReference>
<reference evidence="2 3" key="1">
    <citation type="submission" date="2019-07" db="EMBL/GenBank/DDBJ databases">
        <title>Complete Genome Sequence and Methylome Analysis of Nocardia otitidis-caviarum NEB252.</title>
        <authorList>
            <person name="Fomenkov A."/>
            <person name="Anton B.P."/>
            <person name="Vincze T."/>
            <person name="Roberts R.J."/>
        </authorList>
    </citation>
    <scope>NUCLEOTIDE SEQUENCE [LARGE SCALE GENOMIC DNA]</scope>
    <source>
        <strain evidence="2 3">NEB252</strain>
    </source>
</reference>
<gene>
    <name evidence="2" type="ORF">FOH10_10230</name>
</gene>
<dbReference type="AlphaFoldDB" id="A0A516NJH0"/>
<organism evidence="2 3">
    <name type="scientific">Nocardia otitidiscaviarum</name>
    <dbReference type="NCBI Taxonomy" id="1823"/>
    <lineage>
        <taxon>Bacteria</taxon>
        <taxon>Bacillati</taxon>
        <taxon>Actinomycetota</taxon>
        <taxon>Actinomycetes</taxon>
        <taxon>Mycobacteriales</taxon>
        <taxon>Nocardiaceae</taxon>
        <taxon>Nocardia</taxon>
    </lineage>
</organism>
<dbReference type="Pfam" id="PF03551">
    <property type="entry name" value="PadR"/>
    <property type="match status" value="1"/>
</dbReference>
<protein>
    <submittedName>
        <fullName evidence="2">PadR family transcriptional regulator</fullName>
    </submittedName>
</protein>
<dbReference type="PANTHER" id="PTHR33169:SF14">
    <property type="entry name" value="TRANSCRIPTIONAL REGULATOR RV3488"/>
    <property type="match status" value="1"/>
</dbReference>
<proteinExistence type="predicted"/>
<dbReference type="EMBL" id="CP041695">
    <property type="protein sequence ID" value="QDP79048.1"/>
    <property type="molecule type" value="Genomic_DNA"/>
</dbReference>
<dbReference type="Gene3D" id="1.10.10.10">
    <property type="entry name" value="Winged helix-like DNA-binding domain superfamily/Winged helix DNA-binding domain"/>
    <property type="match status" value="1"/>
</dbReference>
<dbReference type="InterPro" id="IPR036390">
    <property type="entry name" value="WH_DNA-bd_sf"/>
</dbReference>
<feature type="domain" description="Transcription regulator PadR N-terminal" evidence="1">
    <location>
        <begin position="53"/>
        <end position="129"/>
    </location>
</feature>
<accession>A0A516NJH0</accession>
<dbReference type="InterPro" id="IPR036388">
    <property type="entry name" value="WH-like_DNA-bd_sf"/>
</dbReference>
<sequence length="234" mass="27203">MCWARANASAPISSTPAYRERTGSASCSTSRTGERRYRVANRDPLRNWLALTVLAYLLERPMHPYELGKLLKDRNAARSMDYKHASVYMVVEQLVRAGYVEAQRTERQGQRPERTVYRHTEAGRVALRERMRELVAVPAKEYSHFQAALSLIVVLPPDELPDLLDRRRRALNDAAAELRTIVRAAEDVDPIFLIECDYRLELIEAELRFITRFGEHLRRDSRSLGEFWHDLHER</sequence>
<evidence type="ECO:0000313" key="2">
    <source>
        <dbReference type="EMBL" id="QDP79048.1"/>
    </source>
</evidence>
<name>A0A516NJH0_9NOCA</name>
<dbReference type="KEGG" id="nod:FOH10_10230"/>